<dbReference type="PANTHER" id="PTHR12654">
    <property type="entry name" value="BILE ACID BETA-GLUCOSIDASE-RELATED"/>
    <property type="match status" value="1"/>
</dbReference>
<dbReference type="Proteomes" id="UP000021053">
    <property type="component" value="Unassembled WGS sequence"/>
</dbReference>
<accession>A0A010ZQ46</accession>
<dbReference type="InterPro" id="IPR012341">
    <property type="entry name" value="6hp_glycosidase-like_sf"/>
</dbReference>
<dbReference type="OrthoDB" id="9807660at2"/>
<feature type="domain" description="Glycosyl-hydrolase family 116 N-terminal" evidence="2">
    <location>
        <begin position="13"/>
        <end position="344"/>
    </location>
</feature>
<reference evidence="3 4" key="1">
    <citation type="submission" date="2013-07" db="EMBL/GenBank/DDBJ databases">
        <authorList>
            <consortium name="DOE Joint Genome Institute"/>
            <person name="Eisen J."/>
            <person name="Huntemann M."/>
            <person name="Han J."/>
            <person name="Chen A."/>
            <person name="Kyrpides N."/>
            <person name="Mavromatis K."/>
            <person name="Markowitz V."/>
            <person name="Palaniappan K."/>
            <person name="Ivanova N."/>
            <person name="Schaumberg A."/>
            <person name="Pati A."/>
            <person name="Liolios K."/>
            <person name="Nordberg H.P."/>
            <person name="Cantor M.N."/>
            <person name="Hua S.X."/>
            <person name="Woyke T."/>
        </authorList>
    </citation>
    <scope>NUCLEOTIDE SEQUENCE [LARGE SCALE GENOMIC DNA]</scope>
    <source>
        <strain evidence="3 4">DSM 44712</strain>
    </source>
</reference>
<proteinExistence type="predicted"/>
<dbReference type="EMBL" id="JFBT01000001">
    <property type="protein sequence ID" value="EXG79317.1"/>
    <property type="molecule type" value="Genomic_DNA"/>
</dbReference>
<dbReference type="InterPro" id="IPR052566">
    <property type="entry name" value="Non-lysos_glucosylceramidase"/>
</dbReference>
<dbReference type="InterPro" id="IPR024462">
    <property type="entry name" value="GH116_N"/>
</dbReference>
<dbReference type="InterPro" id="IPR006775">
    <property type="entry name" value="GH116_catalytic"/>
</dbReference>
<comment type="caution">
    <text evidence="3">The sequence shown here is derived from an EMBL/GenBank/DDBJ whole genome shotgun (WGS) entry which is preliminary data.</text>
</comment>
<dbReference type="HOGENOM" id="CLU_010759_0_0_11"/>
<keyword evidence="4" id="KW-1185">Reference proteome</keyword>
<dbReference type="InterPro" id="IPR008928">
    <property type="entry name" value="6-hairpin_glycosidase_sf"/>
</dbReference>
<dbReference type="AlphaFoldDB" id="A0A010ZQ46"/>
<sequence>MRTYTGDERRAVAFPLGGLGAGHVALGADGALRQWQLRSTPNHRGFLPDSFFALRVSSIEPPDDVCRLLRSAPIAPHPDPAPNVDDDHVPDAGNLPPWPPVTGTTFTAAYPFANVTYHDETLPVDVRLSAHTPFVPLDADASGLPLVSYAFTIHNRSRELRHGWLIASLQNGVGWDGVAPIDGVRSSGYGGNVNRRYRRQGVVMDNPTLPDDDPRAGEMLLWADRPAAVLPRSGGAAETLRFAEAVKLVTPVQLWDFSRARIDEALKSIPPTLTGGEGPSPAGQTWDAVLAIPFALAPGEDTTIEVVHAWYFPNRYVDWDQFGPERPYGKSKLWLGTHYATRFGGVLDVLDHYRANPVASRAWSDAVETLPEPLADVISAQGTLVRSPTIFRTEDGVVHGFEGGLGASTRNFNGDVGGSCPVDCNHVYNYEQALSRLFPQLGATMRDTEWSIAAAEGYLPHRAVLPTWLPQLHGVEIGGPAKPALDGMLGAVLKTYRSVRDGAGLDWLRGHWPALRTLLAYVRDTWDADGDGVLQGEQPVTYDIALHGPNMFVGCLWLAALRAAEDMGRLLGENAVADADRALFELASTGYDELLWNGEYYAQPPSGEAYDFGAGCLSDQLFGQWWANQLDLGHLLPAERVRTALAAIVRHNLRTGFEDHGYRVFADGDETGLVVCSWPRGGRPEVPLRYCDEVWTGVEYTVAALCLAEGLHTEGGNVLAALRRRHDGSRRNPFNEVECGDHYARAMAGWSVLDAVTGFRYNAATRALRVGAHDGTYPFVAGTGWGTFTVDGEHVTLDVRGGTLPTSSVEVVR</sequence>
<dbReference type="Pfam" id="PF12215">
    <property type="entry name" value="Glyco_hydr_116N"/>
    <property type="match status" value="1"/>
</dbReference>
<dbReference type="Gene3D" id="1.50.10.10">
    <property type="match status" value="1"/>
</dbReference>
<name>A0A010ZQ46_9ACTN</name>
<evidence type="ECO:0000259" key="1">
    <source>
        <dbReference type="Pfam" id="PF04685"/>
    </source>
</evidence>
<dbReference type="PANTHER" id="PTHR12654:SF4">
    <property type="entry name" value="PB1 DOMAIN-CONTAINING PROTEIN"/>
    <property type="match status" value="1"/>
</dbReference>
<dbReference type="Pfam" id="PF04685">
    <property type="entry name" value="DUF608"/>
    <property type="match status" value="1"/>
</dbReference>
<protein>
    <submittedName>
        <fullName evidence="3">Putative bile acid beta-glucosidase</fullName>
    </submittedName>
</protein>
<feature type="domain" description="Glycosyl-hydrolase family 116 catalytic region" evidence="1">
    <location>
        <begin position="486"/>
        <end position="751"/>
    </location>
</feature>
<organism evidence="3 4">
    <name type="scientific">Cryptosporangium arvum DSM 44712</name>
    <dbReference type="NCBI Taxonomy" id="927661"/>
    <lineage>
        <taxon>Bacteria</taxon>
        <taxon>Bacillati</taxon>
        <taxon>Actinomycetota</taxon>
        <taxon>Actinomycetes</taxon>
        <taxon>Cryptosporangiales</taxon>
        <taxon>Cryptosporangiaceae</taxon>
        <taxon>Cryptosporangium</taxon>
    </lineage>
</organism>
<dbReference type="RefSeq" id="WP_063725643.1">
    <property type="nucleotide sequence ID" value="NZ_KK073874.1"/>
</dbReference>
<evidence type="ECO:0000259" key="2">
    <source>
        <dbReference type="Pfam" id="PF12215"/>
    </source>
</evidence>
<dbReference type="GO" id="GO:0008422">
    <property type="term" value="F:beta-glucosidase activity"/>
    <property type="evidence" value="ECO:0007669"/>
    <property type="project" value="TreeGrafter"/>
</dbReference>
<dbReference type="GO" id="GO:0005975">
    <property type="term" value="P:carbohydrate metabolic process"/>
    <property type="evidence" value="ECO:0007669"/>
    <property type="project" value="InterPro"/>
</dbReference>
<dbReference type="SUPFAM" id="SSF48208">
    <property type="entry name" value="Six-hairpin glycosidases"/>
    <property type="match status" value="1"/>
</dbReference>
<dbReference type="PATRIC" id="fig|927661.3.peg.335"/>
<evidence type="ECO:0000313" key="3">
    <source>
        <dbReference type="EMBL" id="EXG79317.1"/>
    </source>
</evidence>
<evidence type="ECO:0000313" key="4">
    <source>
        <dbReference type="Proteomes" id="UP000021053"/>
    </source>
</evidence>
<gene>
    <name evidence="3" type="ORF">CryarDRAFT_0350</name>
</gene>